<protein>
    <submittedName>
        <fullName evidence="2">Uncharacterized protein</fullName>
    </submittedName>
</protein>
<feature type="transmembrane region" description="Helical" evidence="1">
    <location>
        <begin position="6"/>
        <end position="21"/>
    </location>
</feature>
<name>A0ABY7T8T1_9SPHI</name>
<evidence type="ECO:0000313" key="2">
    <source>
        <dbReference type="EMBL" id="WCT11617.1"/>
    </source>
</evidence>
<evidence type="ECO:0000256" key="1">
    <source>
        <dbReference type="SAM" id="Phobius"/>
    </source>
</evidence>
<keyword evidence="3" id="KW-1185">Reference proteome</keyword>
<dbReference type="RefSeq" id="WP_273629806.1">
    <property type="nucleotide sequence ID" value="NZ_CP117167.1"/>
</dbReference>
<keyword evidence="1" id="KW-0812">Transmembrane</keyword>
<evidence type="ECO:0000313" key="3">
    <source>
        <dbReference type="Proteomes" id="UP001216139"/>
    </source>
</evidence>
<sequence>MGSVTINGSLLIAAGATYFWLDPKVGKRSRKKNASPLKANAWPAFLSGHRSFDCPNVYFFDFLSCFVALDSYFSFLLQTASAKRGQNNDGLREGRGIGDFAEGWACERKWAKDPVPIAIGMCVLDAVRHGPCVKKPFANRRFGYFGAPK</sequence>
<reference evidence="2 3" key="1">
    <citation type="submission" date="2023-02" db="EMBL/GenBank/DDBJ databases">
        <title>Genome sequence of Mucilaginibacter jinjuensis strain KACC 16571.</title>
        <authorList>
            <person name="Kim S."/>
            <person name="Heo J."/>
            <person name="Kwon S.-W."/>
        </authorList>
    </citation>
    <scope>NUCLEOTIDE SEQUENCE [LARGE SCALE GENOMIC DNA]</scope>
    <source>
        <strain evidence="2 3">KACC 16571</strain>
    </source>
</reference>
<keyword evidence="1" id="KW-1133">Transmembrane helix</keyword>
<dbReference type="Proteomes" id="UP001216139">
    <property type="component" value="Chromosome"/>
</dbReference>
<organism evidence="2 3">
    <name type="scientific">Mucilaginibacter jinjuensis</name>
    <dbReference type="NCBI Taxonomy" id="1176721"/>
    <lineage>
        <taxon>Bacteria</taxon>
        <taxon>Pseudomonadati</taxon>
        <taxon>Bacteroidota</taxon>
        <taxon>Sphingobacteriia</taxon>
        <taxon>Sphingobacteriales</taxon>
        <taxon>Sphingobacteriaceae</taxon>
        <taxon>Mucilaginibacter</taxon>
    </lineage>
</organism>
<proteinExistence type="predicted"/>
<accession>A0ABY7T8T1</accession>
<gene>
    <name evidence="2" type="ORF">PQO05_23055</name>
</gene>
<keyword evidence="1" id="KW-0472">Membrane</keyword>
<dbReference type="EMBL" id="CP117167">
    <property type="protein sequence ID" value="WCT11617.1"/>
    <property type="molecule type" value="Genomic_DNA"/>
</dbReference>